<protein>
    <submittedName>
        <fullName evidence="3">Uncharacterized protein</fullName>
    </submittedName>
</protein>
<dbReference type="RefSeq" id="WP_284229023.1">
    <property type="nucleotide sequence ID" value="NZ_BSUL01000001.1"/>
</dbReference>
<evidence type="ECO:0000256" key="1">
    <source>
        <dbReference type="SAM" id="MobiDB-lite"/>
    </source>
</evidence>
<keyword evidence="2" id="KW-1133">Transmembrane helix</keyword>
<feature type="region of interest" description="Disordered" evidence="1">
    <location>
        <begin position="1"/>
        <end position="22"/>
    </location>
</feature>
<feature type="region of interest" description="Disordered" evidence="1">
    <location>
        <begin position="74"/>
        <end position="104"/>
    </location>
</feature>
<keyword evidence="2" id="KW-0472">Membrane</keyword>
<feature type="transmembrane region" description="Helical" evidence="2">
    <location>
        <begin position="42"/>
        <end position="65"/>
    </location>
</feature>
<dbReference type="Proteomes" id="UP001157160">
    <property type="component" value="Unassembled WGS sequence"/>
</dbReference>
<comment type="caution">
    <text evidence="3">The sequence shown here is derived from an EMBL/GenBank/DDBJ whole genome shotgun (WGS) entry which is preliminary data.</text>
</comment>
<keyword evidence="4" id="KW-1185">Reference proteome</keyword>
<evidence type="ECO:0000313" key="4">
    <source>
        <dbReference type="Proteomes" id="UP001157160"/>
    </source>
</evidence>
<organism evidence="3 4">
    <name type="scientific">Arenivirga flava</name>
    <dbReference type="NCBI Taxonomy" id="1930060"/>
    <lineage>
        <taxon>Bacteria</taxon>
        <taxon>Bacillati</taxon>
        <taxon>Actinomycetota</taxon>
        <taxon>Actinomycetes</taxon>
        <taxon>Micrococcales</taxon>
        <taxon>Microbacteriaceae</taxon>
        <taxon>Arenivirga</taxon>
    </lineage>
</organism>
<dbReference type="AlphaFoldDB" id="A0AA37UCR1"/>
<proteinExistence type="predicted"/>
<evidence type="ECO:0000313" key="3">
    <source>
        <dbReference type="EMBL" id="GMA26884.1"/>
    </source>
</evidence>
<sequence length="234" mass="23334">MTEDPQRDRLRAALHEASEPGRRGVDVEAVLRGSRRRRKPRLAIAGGALAVALIASGAGLVGVLLPGNGGPGASDTAVLSEEPATDGGTFSTDAESAPSQPQVREGDACALPDAAAAETRGVEIAAPADLDRGGGASVSIGSLDGTLRGEVLVTSIALLDGDRVVAALLGTDAARSVDLDAGGTTEIDVQGALIGCGDGPPAPGDYDAVVTVQLFAESGEPSTVRSSPAPIELR</sequence>
<evidence type="ECO:0000256" key="2">
    <source>
        <dbReference type="SAM" id="Phobius"/>
    </source>
</evidence>
<keyword evidence="2" id="KW-0812">Transmembrane</keyword>
<name>A0AA37UCR1_9MICO</name>
<accession>A0AA37UCR1</accession>
<feature type="compositionally biased region" description="Polar residues" evidence="1">
    <location>
        <begin position="88"/>
        <end position="102"/>
    </location>
</feature>
<dbReference type="EMBL" id="BSUL01000001">
    <property type="protein sequence ID" value="GMA26884.1"/>
    <property type="molecule type" value="Genomic_DNA"/>
</dbReference>
<reference evidence="3 4" key="1">
    <citation type="journal article" date="2014" name="Int. J. Syst. Evol. Microbiol.">
        <title>Complete genome sequence of Corynebacterium casei LMG S-19264T (=DSM 44701T), isolated from a smear-ripened cheese.</title>
        <authorList>
            <consortium name="US DOE Joint Genome Institute (JGI-PGF)"/>
            <person name="Walter F."/>
            <person name="Albersmeier A."/>
            <person name="Kalinowski J."/>
            <person name="Ruckert C."/>
        </authorList>
    </citation>
    <scope>NUCLEOTIDE SEQUENCE [LARGE SCALE GENOMIC DNA]</scope>
    <source>
        <strain evidence="3 4">NBRC 112289</strain>
    </source>
</reference>
<gene>
    <name evidence="3" type="ORF">GCM10025874_01370</name>
</gene>